<sequence length="1287" mass="141547">MAAAATEKPVILEDAYNGKGTSPVDAYTYGSSKITISGTVGAGVSGRNLRVKITLGNGTEVPGMEKITPTVSGSQFTFYDISLQPGLNKISFYENVGSVEKDHLQFYVNYNDTPIIEEISVEDTELNPSGVTYYSLPASNRMVVNLNGKALNADTVVVENISKGEEVRGSVSKNTGFFSLKIPVMFGENTLRFTALNQNKTVGAIERKLLIVTTSIGEADLLYNLSINNERLTPDTEDEVGNNIVRVDPASSANLSLKSSALLQYDTANPNKPFDSMSFVIKEDGASAETSYTATITDKKASNDGFTQYELSGNVPQSALASGKKYTVWLVYKYKEDTDPSTTPSSFEVKRYLYTIKTVEQDAPQFISGSYLGAPLSTSRTNTLLGVPAELLVTGEFVGDSSKYQLYLNENALDSSNYALKVDPFKDASGNTVANKYVATISLKNPDAGTGNLKIVYTGGAGTSVMYPIKWQIAPYVQLTYKTGSQDNSFYDGFQINSDSDVPTLHGRVYNFDLKANPSDSSKLDNLTVKLNEQDLALSSVDAANGKFSISSSELKKSVNGSSILKKGTNTLKITLNPTAKPGATPVVFTYNILYITAKAPSIEEVKLWGIFNGKENELTGSTGGTYETGAAFLSKFSFKVKDASKLYVEKNGKRIVEFEKDSGSWKTPDPASKEYNDAIGELPSSLQNFFDSSYNIDDKSSTSFEGSLSSSKYNRMLDKVQQAVKGTGDQKLEEQEKYLALLPLTLRKNNSTVYTIVAEDESGTVVRYNIKINQRTSNWEVLSPVKARSTDQYITVNSNSAVIKVFAEKADKVMFGKIEAKTSNRTEPDFRFDPDFAKAIPETYYVFTATVPLKNGLNTIKFTVQVGDTTYNDQIQIFNANSTVDGAEYREVLGKKVSFSVFNKGLELKFPAGTVLLSPSNHRAGEEVKNPTEDIFVDVPLYFGIADRTTGQVNLSGSSMKSRLELDEKFNYASPLYYIDAGDVKNPGGRDPYYDEDDGEEFRGRYDDNLIPSREGTLSIQYDSSIVNAANNILTVYYHNGFEWKNIGGVVNTGKKTVTVPFRGFGYYMVMKNRESFDDVVFHEYARDAMETLYSKGIMPAYSYSTFGANRDITRGEFATMLVKAMDLPIKAGPYYDSDETDPVNPTFLDVRPRPVHWDYEYKYVETAARAGIIRGKVPGYFRPDDPLTREEAAVMIARALNLKTGTPEASKQALNKMFTDGKDVGHYATASVLAVAKAKLMNGEADDPTAKRPTYSFKPANNLTRAEMAVITVRVMTQLKKLPKQ</sequence>
<comment type="caution">
    <text evidence="2">The sequence shown here is derived from an EMBL/GenBank/DDBJ whole genome shotgun (WGS) entry which is preliminary data.</text>
</comment>
<dbReference type="PANTHER" id="PTHR43308">
    <property type="entry name" value="OUTER MEMBRANE PROTEIN ALPHA-RELATED"/>
    <property type="match status" value="1"/>
</dbReference>
<organism evidence="2 3">
    <name type="scientific">Brevibacillus borstelensis AK1</name>
    <dbReference type="NCBI Taxonomy" id="1300222"/>
    <lineage>
        <taxon>Bacteria</taxon>
        <taxon>Bacillati</taxon>
        <taxon>Bacillota</taxon>
        <taxon>Bacilli</taxon>
        <taxon>Bacillales</taxon>
        <taxon>Paenibacillaceae</taxon>
        <taxon>Brevibacillus</taxon>
    </lineage>
</organism>
<dbReference type="Proteomes" id="UP000012081">
    <property type="component" value="Unassembled WGS sequence"/>
</dbReference>
<dbReference type="PROSITE" id="PS51272">
    <property type="entry name" value="SLH"/>
    <property type="match status" value="3"/>
</dbReference>
<keyword evidence="3" id="KW-1185">Reference proteome</keyword>
<gene>
    <name evidence="2" type="ORF">I532_11579</name>
</gene>
<dbReference type="PANTHER" id="PTHR43308:SF5">
    <property type="entry name" value="S-LAYER PROTEIN _ PEPTIDOGLYCAN ENDO-BETA-N-ACETYLGLUCOSAMINIDASE"/>
    <property type="match status" value="1"/>
</dbReference>
<dbReference type="PATRIC" id="fig|1300222.3.peg.2416"/>
<reference evidence="2 3" key="1">
    <citation type="submission" date="2013-03" db="EMBL/GenBank/DDBJ databases">
        <title>Assembly of a new bacterial strain Brevibacillus borstelensis AK1.</title>
        <authorList>
            <person name="Rajan I."/>
            <person name="PoliReddy D."/>
            <person name="Sugumar T."/>
            <person name="Rathinam K."/>
            <person name="Alqarawi S."/>
            <person name="Khalil A.B."/>
            <person name="Sivakumar N."/>
        </authorList>
    </citation>
    <scope>NUCLEOTIDE SEQUENCE [LARGE SCALE GENOMIC DNA]</scope>
    <source>
        <strain evidence="2 3">AK1</strain>
    </source>
</reference>
<protein>
    <recommendedName>
        <fullName evidence="1">SLH domain-containing protein</fullName>
    </recommendedName>
</protein>
<dbReference type="STRING" id="1300222.I532_11579"/>
<dbReference type="EMBL" id="APBN01000004">
    <property type="protein sequence ID" value="EMT52291.1"/>
    <property type="molecule type" value="Genomic_DNA"/>
</dbReference>
<evidence type="ECO:0000313" key="2">
    <source>
        <dbReference type="EMBL" id="EMT52291.1"/>
    </source>
</evidence>
<feature type="domain" description="SLH" evidence="1">
    <location>
        <begin position="1146"/>
        <end position="1212"/>
    </location>
</feature>
<proteinExistence type="predicted"/>
<evidence type="ECO:0000313" key="3">
    <source>
        <dbReference type="Proteomes" id="UP000012081"/>
    </source>
</evidence>
<name>M8DZ26_9BACL</name>
<feature type="domain" description="SLH" evidence="1">
    <location>
        <begin position="1217"/>
        <end position="1287"/>
    </location>
</feature>
<dbReference type="InterPro" id="IPR001119">
    <property type="entry name" value="SLH_dom"/>
</dbReference>
<dbReference type="Pfam" id="PF00395">
    <property type="entry name" value="SLH"/>
    <property type="match status" value="3"/>
</dbReference>
<accession>M8DZ26</accession>
<dbReference type="InterPro" id="IPR051465">
    <property type="entry name" value="Cell_Envelope_Struct_Comp"/>
</dbReference>
<evidence type="ECO:0000259" key="1">
    <source>
        <dbReference type="PROSITE" id="PS51272"/>
    </source>
</evidence>
<feature type="domain" description="SLH" evidence="1">
    <location>
        <begin position="1074"/>
        <end position="1137"/>
    </location>
</feature>